<name>A0A497XLM9_9PROT</name>
<dbReference type="InterPro" id="IPR051049">
    <property type="entry name" value="Dienelactone_hydrolase-like"/>
</dbReference>
<dbReference type="EMBL" id="RCCI01000004">
    <property type="protein sequence ID" value="RLJ68300.1"/>
    <property type="molecule type" value="Genomic_DNA"/>
</dbReference>
<dbReference type="PANTHER" id="PTHR46623">
    <property type="entry name" value="CARBOXYMETHYLENEBUTENOLIDASE-RELATED"/>
    <property type="match status" value="1"/>
</dbReference>
<dbReference type="PANTHER" id="PTHR46623:SF6">
    <property type="entry name" value="ALPHA_BETA-HYDROLASES SUPERFAMILY PROTEIN"/>
    <property type="match status" value="1"/>
</dbReference>
<evidence type="ECO:0000313" key="2">
    <source>
        <dbReference type="EMBL" id="RLJ68300.1"/>
    </source>
</evidence>
<sequence>MNQPNPEFDSLFPAAKLDRRGFIVTALGTGFALATQPIMAQTAVKTDTKGLTAGEIKIPTPDGKMPVYRAQPATGSNFPTILVVSEIFGVHEYIADTCRRLAKLGYLAIAPELFARYGEPWKFSNVQDLIASVVNKTPDTGVMADLDACAAWAAKNGGDAERLGITGFCWGGRITWLYAAHNPKLKAGVAWYGRIDDAPTVERPKQPLELAANIKAPVLGLYGGKDQGIPLDDVEAMKAALAKAGSKSQLHVYPDAPHAFHADYRPTYRKPEAEDGWKRLQEWFKANGL</sequence>
<dbReference type="AlphaFoldDB" id="A0A497XLM9"/>
<dbReference type="OrthoDB" id="9787933at2"/>
<feature type="domain" description="Dienelactone hydrolase" evidence="1">
    <location>
        <begin position="67"/>
        <end position="286"/>
    </location>
</feature>
<comment type="caution">
    <text evidence="2">The sequence shown here is derived from an EMBL/GenBank/DDBJ whole genome shotgun (WGS) entry which is preliminary data.</text>
</comment>
<proteinExistence type="predicted"/>
<evidence type="ECO:0000313" key="3">
    <source>
        <dbReference type="Proteomes" id="UP000268908"/>
    </source>
</evidence>
<dbReference type="InterPro" id="IPR002925">
    <property type="entry name" value="Dienelactn_hydro"/>
</dbReference>
<dbReference type="Gene3D" id="3.40.50.1820">
    <property type="entry name" value="alpha/beta hydrolase"/>
    <property type="match status" value="1"/>
</dbReference>
<dbReference type="Proteomes" id="UP000268908">
    <property type="component" value="Unassembled WGS sequence"/>
</dbReference>
<dbReference type="SUPFAM" id="SSF53474">
    <property type="entry name" value="alpha/beta-Hydrolases"/>
    <property type="match status" value="1"/>
</dbReference>
<dbReference type="GO" id="GO:0016787">
    <property type="term" value="F:hydrolase activity"/>
    <property type="evidence" value="ECO:0007669"/>
    <property type="project" value="InterPro"/>
</dbReference>
<organism evidence="2 3">
    <name type="scientific">Sulfurisoma sediminicola</name>
    <dbReference type="NCBI Taxonomy" id="1381557"/>
    <lineage>
        <taxon>Bacteria</taxon>
        <taxon>Pseudomonadati</taxon>
        <taxon>Pseudomonadota</taxon>
        <taxon>Betaproteobacteria</taxon>
        <taxon>Nitrosomonadales</taxon>
        <taxon>Sterolibacteriaceae</taxon>
        <taxon>Sulfurisoma</taxon>
    </lineage>
</organism>
<dbReference type="Pfam" id="PF01738">
    <property type="entry name" value="DLH"/>
    <property type="match status" value="1"/>
</dbReference>
<gene>
    <name evidence="2" type="ORF">DFR35_0858</name>
</gene>
<accession>A0A497XLM9</accession>
<dbReference type="InterPro" id="IPR006311">
    <property type="entry name" value="TAT_signal"/>
</dbReference>
<evidence type="ECO:0000259" key="1">
    <source>
        <dbReference type="Pfam" id="PF01738"/>
    </source>
</evidence>
<dbReference type="RefSeq" id="WP_121240215.1">
    <property type="nucleotide sequence ID" value="NZ_BHVV01000002.1"/>
</dbReference>
<dbReference type="InterPro" id="IPR029058">
    <property type="entry name" value="AB_hydrolase_fold"/>
</dbReference>
<protein>
    <submittedName>
        <fullName evidence="2">Carboxymethylenebutenolidase</fullName>
    </submittedName>
</protein>
<keyword evidence="3" id="KW-1185">Reference proteome</keyword>
<dbReference type="PROSITE" id="PS51318">
    <property type="entry name" value="TAT"/>
    <property type="match status" value="1"/>
</dbReference>
<reference evidence="2 3" key="1">
    <citation type="submission" date="2018-10" db="EMBL/GenBank/DDBJ databases">
        <title>Genomic Encyclopedia of Type Strains, Phase IV (KMG-IV): sequencing the most valuable type-strain genomes for metagenomic binning, comparative biology and taxonomic classification.</title>
        <authorList>
            <person name="Goeker M."/>
        </authorList>
    </citation>
    <scope>NUCLEOTIDE SEQUENCE [LARGE SCALE GENOMIC DNA]</scope>
    <source>
        <strain evidence="2 3">DSM 26916</strain>
    </source>
</reference>